<keyword evidence="6" id="KW-1185">Reference proteome</keyword>
<dbReference type="PANTHER" id="PTHR47235">
    <property type="entry name" value="BLR6548 PROTEIN"/>
    <property type="match status" value="1"/>
</dbReference>
<proteinExistence type="inferred from homology"/>
<name>A0A6P1BTL7_9BRAD</name>
<keyword evidence="2 3" id="KW-0732">Signal</keyword>
<dbReference type="Pfam" id="PF13458">
    <property type="entry name" value="Peripla_BP_6"/>
    <property type="match status" value="1"/>
</dbReference>
<gene>
    <name evidence="5" type="ORF">FNJ47_35395</name>
</gene>
<organism evidence="5 6">
    <name type="scientific">Bradyrhizobium uaiense</name>
    <dbReference type="NCBI Taxonomy" id="2594946"/>
    <lineage>
        <taxon>Bacteria</taxon>
        <taxon>Pseudomonadati</taxon>
        <taxon>Pseudomonadota</taxon>
        <taxon>Alphaproteobacteria</taxon>
        <taxon>Hyphomicrobiales</taxon>
        <taxon>Nitrobacteraceae</taxon>
        <taxon>Bradyrhizobium</taxon>
    </lineage>
</organism>
<feature type="domain" description="Leucine-binding protein" evidence="4">
    <location>
        <begin position="44"/>
        <end position="396"/>
    </location>
</feature>
<evidence type="ECO:0000313" key="6">
    <source>
        <dbReference type="Proteomes" id="UP000468531"/>
    </source>
</evidence>
<dbReference type="InterPro" id="IPR028082">
    <property type="entry name" value="Peripla_BP_I"/>
</dbReference>
<evidence type="ECO:0000256" key="2">
    <source>
        <dbReference type="ARBA" id="ARBA00022729"/>
    </source>
</evidence>
<dbReference type="Proteomes" id="UP000468531">
    <property type="component" value="Unassembled WGS sequence"/>
</dbReference>
<dbReference type="SUPFAM" id="SSF53822">
    <property type="entry name" value="Periplasmic binding protein-like I"/>
    <property type="match status" value="1"/>
</dbReference>
<evidence type="ECO:0000259" key="4">
    <source>
        <dbReference type="Pfam" id="PF13458"/>
    </source>
</evidence>
<accession>A0A6P1BTL7</accession>
<comment type="similarity">
    <text evidence="1">Belongs to the leucine-binding protein family.</text>
</comment>
<comment type="caution">
    <text evidence="5">The sequence shown here is derived from an EMBL/GenBank/DDBJ whole genome shotgun (WGS) entry which is preliminary data.</text>
</comment>
<dbReference type="AlphaFoldDB" id="A0A6P1BTL7"/>
<dbReference type="Gene3D" id="3.40.50.2300">
    <property type="match status" value="2"/>
</dbReference>
<evidence type="ECO:0000313" key="5">
    <source>
        <dbReference type="EMBL" id="NEV00943.1"/>
    </source>
</evidence>
<dbReference type="InterPro" id="IPR028081">
    <property type="entry name" value="Leu-bd"/>
</dbReference>
<evidence type="ECO:0000256" key="1">
    <source>
        <dbReference type="ARBA" id="ARBA00010062"/>
    </source>
</evidence>
<feature type="chain" id="PRO_5026661933" evidence="3">
    <location>
        <begin position="33"/>
        <end position="413"/>
    </location>
</feature>
<dbReference type="CDD" id="cd06343">
    <property type="entry name" value="PBP1_ABC_ligand_binding-like"/>
    <property type="match status" value="1"/>
</dbReference>
<sequence length="413" mass="45568">MMHHQRLSYANCVISAALAGLLTIALAGAANAQKKYDPGATDTEIKVGNIMPYSGPASAYATIGKTEAAYFNKLNSEGGINGRKVNFVSYDDGYSPPKMVEQARKLVESDEVLLIFNPLGTPGNTAIQKYMNSKKVPQLFVSTGAAKWNDAKNFPWTMGWQPSYQVEARIYAKYILQKYPGKTIGVLYQNDDFGKDYLIGLHDGLGDAAKKLIVVESSYETTSPTVDSQIVQIKGANPDIFVNIATPKFAAQAIKKAAELDWHPVQFLTNVSVSIGGVMKPAGYEASQDILSTQYLKDPADHEWKNDPAMNEWREFMTKWYPEGDQNDASTVFGYGVAKGLEQVLRQCGDNLTRENLMKQAASLNFEIGIYLPGTKIKTGPDDYAPIEQLQMMRFKGESWERFGPIMSGEKSS</sequence>
<feature type="signal peptide" evidence="3">
    <location>
        <begin position="1"/>
        <end position="32"/>
    </location>
</feature>
<dbReference type="EMBL" id="VKHP01000206">
    <property type="protein sequence ID" value="NEV00943.1"/>
    <property type="molecule type" value="Genomic_DNA"/>
</dbReference>
<dbReference type="PANTHER" id="PTHR47235:SF1">
    <property type="entry name" value="BLR6548 PROTEIN"/>
    <property type="match status" value="1"/>
</dbReference>
<protein>
    <submittedName>
        <fullName evidence="5">ABC transporter substrate-binding protein</fullName>
    </submittedName>
</protein>
<reference evidence="5 6" key="1">
    <citation type="journal article" date="2020" name="Arch. Microbiol.">
        <title>Bradyrhizobium uaiense sp. nov., a new highly efficient cowpea symbiont.</title>
        <authorList>
            <person name="Cabral Michel D."/>
            <person name="Azarias Guimaraes A."/>
            <person name="Martins da Costa E."/>
            <person name="Soares de Carvalho T."/>
            <person name="Balsanelli E."/>
            <person name="Willems A."/>
            <person name="Maltempi de Souza E."/>
            <person name="de Souza Moreira F.M."/>
        </authorList>
    </citation>
    <scope>NUCLEOTIDE SEQUENCE [LARGE SCALE GENOMIC DNA]</scope>
    <source>
        <strain evidence="5 6">UFLA 03-164</strain>
    </source>
</reference>
<dbReference type="RefSeq" id="WP_163160482.1">
    <property type="nucleotide sequence ID" value="NZ_VKHP01000206.1"/>
</dbReference>
<evidence type="ECO:0000256" key="3">
    <source>
        <dbReference type="SAM" id="SignalP"/>
    </source>
</evidence>